<accession>A0A6B0UMR6</accession>
<dbReference type="AlphaFoldDB" id="A0A6B0UMR6"/>
<sequence>MPASSTTVAMRSLLTASTVVTTGSAMSSTGPAFSSPCLHFSSVVCWIADSCKGFNEVALLFLSLLGPIPPGRMPLTFSAIGSELLDLLGCSLAGSCWLSSHALLEVARCTEGTDPGSIH</sequence>
<feature type="chain" id="PRO_5025646264" evidence="1">
    <location>
        <begin position="26"/>
        <end position="119"/>
    </location>
</feature>
<reference evidence="2" key="1">
    <citation type="submission" date="2019-12" db="EMBL/GenBank/DDBJ databases">
        <title>An insight into the sialome of adult female Ixodes ricinus ticks feeding for 6 days.</title>
        <authorList>
            <person name="Perner J."/>
            <person name="Ribeiro J.M.C."/>
        </authorList>
    </citation>
    <scope>NUCLEOTIDE SEQUENCE</scope>
    <source>
        <strain evidence="2">Semi-engorged</strain>
        <tissue evidence="2">Salivary glands</tissue>
    </source>
</reference>
<name>A0A6B0UMR6_IXORI</name>
<organism evidence="2">
    <name type="scientific">Ixodes ricinus</name>
    <name type="common">Common tick</name>
    <name type="synonym">Acarus ricinus</name>
    <dbReference type="NCBI Taxonomy" id="34613"/>
    <lineage>
        <taxon>Eukaryota</taxon>
        <taxon>Metazoa</taxon>
        <taxon>Ecdysozoa</taxon>
        <taxon>Arthropoda</taxon>
        <taxon>Chelicerata</taxon>
        <taxon>Arachnida</taxon>
        <taxon>Acari</taxon>
        <taxon>Parasitiformes</taxon>
        <taxon>Ixodida</taxon>
        <taxon>Ixodoidea</taxon>
        <taxon>Ixodidae</taxon>
        <taxon>Ixodinae</taxon>
        <taxon>Ixodes</taxon>
    </lineage>
</organism>
<protein>
    <submittedName>
        <fullName evidence="2">Putative secreted protein</fullName>
    </submittedName>
</protein>
<feature type="signal peptide" evidence="1">
    <location>
        <begin position="1"/>
        <end position="25"/>
    </location>
</feature>
<proteinExistence type="predicted"/>
<dbReference type="EMBL" id="GIFC01008873">
    <property type="protein sequence ID" value="MXU90956.1"/>
    <property type="molecule type" value="Transcribed_RNA"/>
</dbReference>
<keyword evidence="1" id="KW-0732">Signal</keyword>
<evidence type="ECO:0000256" key="1">
    <source>
        <dbReference type="SAM" id="SignalP"/>
    </source>
</evidence>
<evidence type="ECO:0000313" key="2">
    <source>
        <dbReference type="EMBL" id="MXU90956.1"/>
    </source>
</evidence>